<dbReference type="EMBL" id="PQFF01000201">
    <property type="protein sequence ID" value="RHZ75249.1"/>
    <property type="molecule type" value="Genomic_DNA"/>
</dbReference>
<evidence type="ECO:0000256" key="4">
    <source>
        <dbReference type="ARBA" id="ARBA00016741"/>
    </source>
</evidence>
<sequence>MFSKQLVRKGINGFQKLYLRKIGIRNATSISKLTGAENVENKNFENSTQMNNGITKISTLPNGMRVTTENTPGHFMAVGVYVDAGSRYETANTIGVSHILDRLAFKSTTTYTNEQIQNITESLGGNVMCASSRETIMYQSAIFTQDLTKVLALFADVIRNPLIKPEEVAEQKQTALYEIQEIWQKPEMILPELLHTVAYKDNTLGNPMLCPEDRLSIMTPQMIKDYILTWYRPEQMVIAAAGASHEEVLEQAWKYFGDMPKSPNFNAHQPISYSVTTPNYKQSKSSLYKTITTAATSLLKSKAPITPTSTTIQKAHYTGGIMMINQPLPHTHVYMAFEGLSIHDPDIYALAVLQILLGGGGSFSAGGPGKGMYTRLFTDVLNQYPWMESCMCFNHCYTDSGLFGIMASCRPEYNHAVMEVIAQQFDNVSSYGRKSVTQAEFMRAKNQLKSSLLMNLESRMVQLEDLGRQVQVLGYKVPAEVMCKKIDDVSLDDLVRVAKMVVRGQVHNEGNGTGKISVVTQGDLTGLQDVTKVAEKYGLGKSG</sequence>
<keyword evidence="6" id="KW-0496">Mitochondrion</keyword>
<evidence type="ECO:0000313" key="13">
    <source>
        <dbReference type="EMBL" id="RHZ75249.1"/>
    </source>
</evidence>
<evidence type="ECO:0000256" key="1">
    <source>
        <dbReference type="ARBA" id="ARBA00002123"/>
    </source>
</evidence>
<dbReference type="InterPro" id="IPR001431">
    <property type="entry name" value="Pept_M16_Zn_BS"/>
</dbReference>
<comment type="similarity">
    <text evidence="3 10">Belongs to the peptidase M16 family.</text>
</comment>
<evidence type="ECO:0000256" key="6">
    <source>
        <dbReference type="ARBA" id="ARBA00023128"/>
    </source>
</evidence>
<dbReference type="OrthoDB" id="277191at2759"/>
<feature type="domain" description="Peptidase M16 C-terminal" evidence="12">
    <location>
        <begin position="219"/>
        <end position="448"/>
    </location>
</feature>
<evidence type="ECO:0000256" key="2">
    <source>
        <dbReference type="ARBA" id="ARBA00004305"/>
    </source>
</evidence>
<dbReference type="InterPro" id="IPR007863">
    <property type="entry name" value="Peptidase_M16_C"/>
</dbReference>
<evidence type="ECO:0000256" key="5">
    <source>
        <dbReference type="ARBA" id="ARBA00022946"/>
    </source>
</evidence>
<dbReference type="PANTHER" id="PTHR11851">
    <property type="entry name" value="METALLOPROTEASE"/>
    <property type="match status" value="1"/>
</dbReference>
<dbReference type="GO" id="GO:0004222">
    <property type="term" value="F:metalloendopeptidase activity"/>
    <property type="evidence" value="ECO:0007669"/>
    <property type="project" value="InterPro"/>
</dbReference>
<dbReference type="AlphaFoldDB" id="A0A397IH12"/>
<protein>
    <recommendedName>
        <fullName evidence="4">Mitochondrial-processing peptidase subunit alpha</fullName>
    </recommendedName>
    <alternativeName>
        <fullName evidence="7">Alpha-MPP</fullName>
    </alternativeName>
    <alternativeName>
        <fullName evidence="8">Inactive zinc metalloprotease alpha</fullName>
    </alternativeName>
    <alternativeName>
        <fullName evidence="9">Matrix processing peptidase</fullName>
    </alternativeName>
</protein>
<keyword evidence="14" id="KW-1185">Reference proteome</keyword>
<dbReference type="Proteomes" id="UP000266861">
    <property type="component" value="Unassembled WGS sequence"/>
</dbReference>
<gene>
    <name evidence="13" type="ORF">Glove_216g88</name>
</gene>
<dbReference type="Gene3D" id="3.30.830.10">
    <property type="entry name" value="Metalloenzyme, LuxS/M16 peptidase-like"/>
    <property type="match status" value="2"/>
</dbReference>
<dbReference type="GO" id="GO:0046872">
    <property type="term" value="F:metal ion binding"/>
    <property type="evidence" value="ECO:0007669"/>
    <property type="project" value="InterPro"/>
</dbReference>
<evidence type="ECO:0000259" key="11">
    <source>
        <dbReference type="Pfam" id="PF00675"/>
    </source>
</evidence>
<dbReference type="Pfam" id="PF05193">
    <property type="entry name" value="Peptidase_M16_C"/>
    <property type="match status" value="1"/>
</dbReference>
<comment type="subcellular location">
    <subcellularLocation>
        <location evidence="2">Mitochondrion matrix</location>
    </subcellularLocation>
</comment>
<dbReference type="GO" id="GO:0006627">
    <property type="term" value="P:protein processing involved in protein targeting to mitochondrion"/>
    <property type="evidence" value="ECO:0007669"/>
    <property type="project" value="TreeGrafter"/>
</dbReference>
<dbReference type="Pfam" id="PF00675">
    <property type="entry name" value="Peptidase_M16"/>
    <property type="match status" value="1"/>
</dbReference>
<evidence type="ECO:0000256" key="10">
    <source>
        <dbReference type="RuleBase" id="RU004447"/>
    </source>
</evidence>
<name>A0A397IH12_9GLOM</name>
<comment type="caution">
    <text evidence="13">The sequence shown here is derived from an EMBL/GenBank/DDBJ whole genome shotgun (WGS) entry which is preliminary data.</text>
</comment>
<dbReference type="PANTHER" id="PTHR11851:SF49">
    <property type="entry name" value="MITOCHONDRIAL-PROCESSING PEPTIDASE SUBUNIT ALPHA"/>
    <property type="match status" value="1"/>
</dbReference>
<evidence type="ECO:0000256" key="8">
    <source>
        <dbReference type="ARBA" id="ARBA00032315"/>
    </source>
</evidence>
<dbReference type="PROSITE" id="PS00143">
    <property type="entry name" value="INSULINASE"/>
    <property type="match status" value="1"/>
</dbReference>
<dbReference type="FunFam" id="3.30.830.10:FF:000023">
    <property type="entry name" value="Mitochondrial processing peptidase alpha subunit"/>
    <property type="match status" value="1"/>
</dbReference>
<reference evidence="13 14" key="1">
    <citation type="submission" date="2018-08" db="EMBL/GenBank/DDBJ databases">
        <title>Genome and evolution of the arbuscular mycorrhizal fungus Diversispora epigaea (formerly Glomus versiforme) and its bacterial endosymbionts.</title>
        <authorList>
            <person name="Sun X."/>
            <person name="Fei Z."/>
            <person name="Harrison M."/>
        </authorList>
    </citation>
    <scope>NUCLEOTIDE SEQUENCE [LARGE SCALE GENOMIC DNA]</scope>
    <source>
        <strain evidence="13 14">IT104</strain>
    </source>
</reference>
<comment type="function">
    <text evidence="1">Substrate recognition and binding subunit of the essential mitochondrial processing protease (MPP), which cleaves the mitochondrial sequence off newly imported precursors proteins.</text>
</comment>
<dbReference type="InterPro" id="IPR050361">
    <property type="entry name" value="MPP/UQCRC_Complex"/>
</dbReference>
<proteinExistence type="inferred from homology"/>
<dbReference type="STRING" id="1348612.A0A397IH12"/>
<evidence type="ECO:0000313" key="14">
    <source>
        <dbReference type="Proteomes" id="UP000266861"/>
    </source>
</evidence>
<dbReference type="GO" id="GO:0005759">
    <property type="term" value="C:mitochondrial matrix"/>
    <property type="evidence" value="ECO:0007669"/>
    <property type="project" value="UniProtKB-SubCell"/>
</dbReference>
<evidence type="ECO:0000256" key="3">
    <source>
        <dbReference type="ARBA" id="ARBA00007261"/>
    </source>
</evidence>
<organism evidence="13 14">
    <name type="scientific">Diversispora epigaea</name>
    <dbReference type="NCBI Taxonomy" id="1348612"/>
    <lineage>
        <taxon>Eukaryota</taxon>
        <taxon>Fungi</taxon>
        <taxon>Fungi incertae sedis</taxon>
        <taxon>Mucoromycota</taxon>
        <taxon>Glomeromycotina</taxon>
        <taxon>Glomeromycetes</taxon>
        <taxon>Diversisporales</taxon>
        <taxon>Diversisporaceae</taxon>
        <taxon>Diversispora</taxon>
    </lineage>
</organism>
<evidence type="ECO:0000256" key="7">
    <source>
        <dbReference type="ARBA" id="ARBA00030006"/>
    </source>
</evidence>
<dbReference type="InterPro" id="IPR011249">
    <property type="entry name" value="Metalloenz_LuxS/M16"/>
</dbReference>
<dbReference type="FunFam" id="3.30.830.10:FF:000032">
    <property type="entry name" value="Mitochondrial processing peptidase, alpha subunit"/>
    <property type="match status" value="1"/>
</dbReference>
<feature type="domain" description="Peptidase M16 N-terminal" evidence="11">
    <location>
        <begin position="66"/>
        <end position="212"/>
    </location>
</feature>
<keyword evidence="5" id="KW-0809">Transit peptide</keyword>
<evidence type="ECO:0000259" key="12">
    <source>
        <dbReference type="Pfam" id="PF05193"/>
    </source>
</evidence>
<evidence type="ECO:0000256" key="9">
    <source>
        <dbReference type="ARBA" id="ARBA00083075"/>
    </source>
</evidence>
<dbReference type="InterPro" id="IPR011765">
    <property type="entry name" value="Pept_M16_N"/>
</dbReference>
<dbReference type="SUPFAM" id="SSF63411">
    <property type="entry name" value="LuxS/MPP-like metallohydrolase"/>
    <property type="match status" value="2"/>
</dbReference>
<accession>A0A397IH12</accession>